<reference evidence="6 7" key="1">
    <citation type="submission" date="2014-11" db="EMBL/GenBank/DDBJ databases">
        <authorList>
            <person name="Zhu J."/>
            <person name="Qi W."/>
            <person name="Song R."/>
        </authorList>
    </citation>
    <scope>NUCLEOTIDE SEQUENCE [LARGE SCALE GENOMIC DNA]</scope>
</reference>
<proteinExistence type="inferred from homology"/>
<feature type="repeat" description="ARM" evidence="4">
    <location>
        <begin position="224"/>
        <end position="252"/>
    </location>
</feature>
<accession>A0A0G4H3F1</accession>
<dbReference type="PANTHER" id="PTHR23316">
    <property type="entry name" value="IMPORTIN ALPHA"/>
    <property type="match status" value="1"/>
</dbReference>
<dbReference type="InterPro" id="IPR011989">
    <property type="entry name" value="ARM-like"/>
</dbReference>
<dbReference type="InterPro" id="IPR016024">
    <property type="entry name" value="ARM-type_fold"/>
</dbReference>
<evidence type="ECO:0000256" key="1">
    <source>
        <dbReference type="ARBA" id="ARBA00010394"/>
    </source>
</evidence>
<evidence type="ECO:0000256" key="5">
    <source>
        <dbReference type="SAM" id="MobiDB-lite"/>
    </source>
</evidence>
<name>A0A0G4H3F1_VITBC</name>
<dbReference type="InterPro" id="IPR000225">
    <property type="entry name" value="Armadillo"/>
</dbReference>
<evidence type="ECO:0000313" key="6">
    <source>
        <dbReference type="EMBL" id="CEM38240.1"/>
    </source>
</evidence>
<keyword evidence="3" id="KW-0653">Protein transport</keyword>
<evidence type="ECO:0008006" key="8">
    <source>
        <dbReference type="Google" id="ProtNLM"/>
    </source>
</evidence>
<protein>
    <recommendedName>
        <fullName evidence="8">Importin subunit alpha</fullName>
    </recommendedName>
</protein>
<dbReference type="Gene3D" id="1.25.10.10">
    <property type="entry name" value="Leucine-rich Repeat Variant"/>
    <property type="match status" value="2"/>
</dbReference>
<gene>
    <name evidence="6" type="ORF">Vbra_19578</name>
</gene>
<feature type="region of interest" description="Disordered" evidence="5">
    <location>
        <begin position="561"/>
        <end position="606"/>
    </location>
</feature>
<feature type="repeat" description="ARM" evidence="4">
    <location>
        <begin position="182"/>
        <end position="225"/>
    </location>
</feature>
<dbReference type="EMBL" id="CDMY01000973">
    <property type="protein sequence ID" value="CEM38240.1"/>
    <property type="molecule type" value="Genomic_DNA"/>
</dbReference>
<dbReference type="VEuPathDB" id="CryptoDB:Vbra_19578"/>
<dbReference type="Pfam" id="PF00514">
    <property type="entry name" value="Arm"/>
    <property type="match status" value="3"/>
</dbReference>
<dbReference type="Pfam" id="PF16186">
    <property type="entry name" value="Arm_3"/>
    <property type="match status" value="1"/>
</dbReference>
<comment type="similarity">
    <text evidence="1">Belongs to the importin alpha family.</text>
</comment>
<dbReference type="STRING" id="1169540.A0A0G4H3F1"/>
<organism evidence="6 7">
    <name type="scientific">Vitrella brassicaformis (strain CCMP3155)</name>
    <dbReference type="NCBI Taxonomy" id="1169540"/>
    <lineage>
        <taxon>Eukaryota</taxon>
        <taxon>Sar</taxon>
        <taxon>Alveolata</taxon>
        <taxon>Colpodellida</taxon>
        <taxon>Vitrellaceae</taxon>
        <taxon>Vitrella</taxon>
    </lineage>
</organism>
<evidence type="ECO:0000313" key="7">
    <source>
        <dbReference type="Proteomes" id="UP000041254"/>
    </source>
</evidence>
<dbReference type="AlphaFoldDB" id="A0A0G4H3F1"/>
<dbReference type="InParanoid" id="A0A0G4H3F1"/>
<dbReference type="GO" id="GO:0015031">
    <property type="term" value="P:protein transport"/>
    <property type="evidence" value="ECO:0007669"/>
    <property type="project" value="UniProtKB-KW"/>
</dbReference>
<dbReference type="SMART" id="SM00185">
    <property type="entry name" value="ARM"/>
    <property type="match status" value="7"/>
</dbReference>
<evidence type="ECO:0000256" key="4">
    <source>
        <dbReference type="PROSITE-ProRule" id="PRU00259"/>
    </source>
</evidence>
<evidence type="ECO:0000256" key="3">
    <source>
        <dbReference type="ARBA" id="ARBA00022927"/>
    </source>
</evidence>
<keyword evidence="7" id="KW-1185">Reference proteome</keyword>
<dbReference type="InterPro" id="IPR032413">
    <property type="entry name" value="Arm_3"/>
</dbReference>
<dbReference type="OrthoDB" id="7537227at2759"/>
<feature type="region of interest" description="Disordered" evidence="5">
    <location>
        <begin position="1"/>
        <end position="25"/>
    </location>
</feature>
<evidence type="ECO:0000256" key="2">
    <source>
        <dbReference type="ARBA" id="ARBA00022448"/>
    </source>
</evidence>
<dbReference type="PhylomeDB" id="A0A0G4H3F1"/>
<dbReference type="OMA" id="TEDCEAM"/>
<sequence>MRAGMDAGYEDEKNHDVLPAAGPHPSISRAAEEISVGVSCEICTEDCEAMESTADNPSPQAVLAKAGKLFDAISTKEAYDQAVQERGLDAVENEITAALSDICHLMASASDPQLRSEAIFQLIRLLSIKHLEGTIEQKAVNTDGLVAVLVDLLRCEATYVQARAAQTLGMLAVRHAAVVDAGAVQPLVQLLSSSDGDVRNEAIWALGNIAAGTSEQTPAIVDAGGIPPLIQLLSSPDEDGRTAAIGALNNITVASTTCRDAVLVAGVLEPLLTAMRGSGNVTVLEWGCQLLGNLWRVSENSPLPVPLAELAPFVPLLANLVAAPEQDESVVRSALAALADFGRLCMDAAQGTDADRDVLVECGAVASMKALLESADLWKVKAVGCAIVLFITGGYTGSTTPHRQAVIDGGLVPLLVDTAAAASGEAALGLKEMAAQAIGNIAMGSQQQTEYVVECGGVQPLCDLLQAAENLRNIQSTLAVLKEILSAGREKQANEGLPDNPYSTLVEQAGGVDKIVELQTHNDMNIAAQASLFLLNRFPARVDLHRLEALFEAGVIQVGPVHPGGGGDDQATHVGDDNSDGDSDIAGEGNGAVDGHLQGDSGEEER</sequence>
<dbReference type="Proteomes" id="UP000041254">
    <property type="component" value="Unassembled WGS sequence"/>
</dbReference>
<dbReference type="SUPFAM" id="SSF48371">
    <property type="entry name" value="ARM repeat"/>
    <property type="match status" value="1"/>
</dbReference>
<keyword evidence="2" id="KW-0813">Transport</keyword>
<dbReference type="PROSITE" id="PS50176">
    <property type="entry name" value="ARM_REPEAT"/>
    <property type="match status" value="2"/>
</dbReference>